<dbReference type="Proteomes" id="UP000789901">
    <property type="component" value="Unassembled WGS sequence"/>
</dbReference>
<feature type="non-terminal residue" evidence="1">
    <location>
        <position position="76"/>
    </location>
</feature>
<accession>A0ABN7XCH9</accession>
<evidence type="ECO:0000313" key="1">
    <source>
        <dbReference type="EMBL" id="CAG8852475.1"/>
    </source>
</evidence>
<protein>
    <submittedName>
        <fullName evidence="1">2699_t:CDS:1</fullName>
    </submittedName>
</protein>
<sequence length="76" mass="8848">MYFALAKKCKLKEKLYSALRSKAKINDLKHSEKNIIAMQIKDQGARKNLVDEPRSYSKVRLCEEADGKRIENHRKA</sequence>
<reference evidence="1 2" key="1">
    <citation type="submission" date="2021-06" db="EMBL/GenBank/DDBJ databases">
        <authorList>
            <person name="Kallberg Y."/>
            <person name="Tangrot J."/>
            <person name="Rosling A."/>
        </authorList>
    </citation>
    <scope>NUCLEOTIDE SEQUENCE [LARGE SCALE GENOMIC DNA]</scope>
    <source>
        <strain evidence="1 2">120-4 pot B 10/14</strain>
    </source>
</reference>
<organism evidence="1 2">
    <name type="scientific">Gigaspora margarita</name>
    <dbReference type="NCBI Taxonomy" id="4874"/>
    <lineage>
        <taxon>Eukaryota</taxon>
        <taxon>Fungi</taxon>
        <taxon>Fungi incertae sedis</taxon>
        <taxon>Mucoromycota</taxon>
        <taxon>Glomeromycotina</taxon>
        <taxon>Glomeromycetes</taxon>
        <taxon>Diversisporales</taxon>
        <taxon>Gigasporaceae</taxon>
        <taxon>Gigaspora</taxon>
    </lineage>
</organism>
<comment type="caution">
    <text evidence="1">The sequence shown here is derived from an EMBL/GenBank/DDBJ whole genome shotgun (WGS) entry which is preliminary data.</text>
</comment>
<keyword evidence="2" id="KW-1185">Reference proteome</keyword>
<gene>
    <name evidence="1" type="ORF">GMARGA_LOCUS41296</name>
</gene>
<dbReference type="EMBL" id="CAJVQB010112383">
    <property type="protein sequence ID" value="CAG8852475.1"/>
    <property type="molecule type" value="Genomic_DNA"/>
</dbReference>
<name>A0ABN7XCH9_GIGMA</name>
<evidence type="ECO:0000313" key="2">
    <source>
        <dbReference type="Proteomes" id="UP000789901"/>
    </source>
</evidence>
<proteinExistence type="predicted"/>